<proteinExistence type="predicted"/>
<protein>
    <recommendedName>
        <fullName evidence="3">DUF1905 domain-containing protein</fullName>
    </recommendedName>
</protein>
<dbReference type="STRING" id="1798475.A2837_00915"/>
<evidence type="ECO:0008006" key="3">
    <source>
        <dbReference type="Google" id="ProtNLM"/>
    </source>
</evidence>
<dbReference type="Pfam" id="PF08922">
    <property type="entry name" value="DUF1905"/>
    <property type="match status" value="1"/>
</dbReference>
<accession>A0A1F6BXW9</accession>
<sequence>MKVKNLSFKAKVWLWPGESASWHFTSVPKEESVKLREKYKGLHRGWNSIKVQAKVGKTVWETSIFFDSKSAQYMLPLKASVRKAEGIFHGDPIQVKLKIL</sequence>
<reference evidence="1 2" key="1">
    <citation type="journal article" date="2016" name="Nat. Commun.">
        <title>Thousands of microbial genomes shed light on interconnected biogeochemical processes in an aquifer system.</title>
        <authorList>
            <person name="Anantharaman K."/>
            <person name="Brown C.T."/>
            <person name="Hug L.A."/>
            <person name="Sharon I."/>
            <person name="Castelle C.J."/>
            <person name="Probst A.J."/>
            <person name="Thomas B.C."/>
            <person name="Singh A."/>
            <person name="Wilkins M.J."/>
            <person name="Karaoz U."/>
            <person name="Brodie E.L."/>
            <person name="Williams K.H."/>
            <person name="Hubbard S.S."/>
            <person name="Banfield J.F."/>
        </authorList>
    </citation>
    <scope>NUCLEOTIDE SEQUENCE [LARGE SCALE GENOMIC DNA]</scope>
</reference>
<dbReference type="AlphaFoldDB" id="A0A1F6BXW9"/>
<evidence type="ECO:0000313" key="2">
    <source>
        <dbReference type="Proteomes" id="UP000176322"/>
    </source>
</evidence>
<dbReference type="InterPro" id="IPR037079">
    <property type="entry name" value="AF2212/PG0164-like_sf"/>
</dbReference>
<dbReference type="Proteomes" id="UP000176322">
    <property type="component" value="Unassembled WGS sequence"/>
</dbReference>
<gene>
    <name evidence="1" type="ORF">A2837_00915</name>
</gene>
<evidence type="ECO:0000313" key="1">
    <source>
        <dbReference type="EMBL" id="OGG41761.1"/>
    </source>
</evidence>
<comment type="caution">
    <text evidence="1">The sequence shown here is derived from an EMBL/GenBank/DDBJ whole genome shotgun (WGS) entry which is preliminary data.</text>
</comment>
<organism evidence="1 2">
    <name type="scientific">Candidatus Kaiserbacteria bacterium RIFCSPHIGHO2_01_FULL_46_22</name>
    <dbReference type="NCBI Taxonomy" id="1798475"/>
    <lineage>
        <taxon>Bacteria</taxon>
        <taxon>Candidatus Kaiseribacteriota</taxon>
    </lineage>
</organism>
<dbReference type="EMBL" id="MFKO01000002">
    <property type="protein sequence ID" value="OGG41761.1"/>
    <property type="molecule type" value="Genomic_DNA"/>
</dbReference>
<dbReference type="SUPFAM" id="SSF141694">
    <property type="entry name" value="AF2212/PG0164-like"/>
    <property type="match status" value="1"/>
</dbReference>
<dbReference type="Gene3D" id="2.40.30.100">
    <property type="entry name" value="AF2212/PG0164-like"/>
    <property type="match status" value="1"/>
</dbReference>
<dbReference type="InterPro" id="IPR015018">
    <property type="entry name" value="DUF1905"/>
</dbReference>
<name>A0A1F6BXW9_9BACT</name>